<feature type="region of interest" description="Disordered" evidence="1">
    <location>
        <begin position="226"/>
        <end position="358"/>
    </location>
</feature>
<organism evidence="3 4">
    <name type="scientific">Aspergillus pseudotamarii</name>
    <dbReference type="NCBI Taxonomy" id="132259"/>
    <lineage>
        <taxon>Eukaryota</taxon>
        <taxon>Fungi</taxon>
        <taxon>Dikarya</taxon>
        <taxon>Ascomycota</taxon>
        <taxon>Pezizomycotina</taxon>
        <taxon>Eurotiomycetes</taxon>
        <taxon>Eurotiomycetidae</taxon>
        <taxon>Eurotiales</taxon>
        <taxon>Aspergillaceae</taxon>
        <taxon>Aspergillus</taxon>
        <taxon>Aspergillus subgen. Circumdati</taxon>
    </lineage>
</organism>
<sequence>MNCYEILGITPNADLKDINSAYKRLALKYHPDKTGADDGYLEFQKVQCNHNALFLSHVPLIYHPTLQLLDSIYADRIMYLKIQQAVEILRDSSRRGKHDAELRSRRSLREEAISLSKQDTSSSWGWAASSPDLSALRSMSGRYMFSYANSVHMDPYSPESQEEIRRCEREREYGEQLRRECEQWEAYEGDPDISSYTWTYDPETEEMMRQDRTREAMRANVMRDEDQTERGVVFDEEDKQEGYAEEGSMAGTNARSESEEEVCNEENEQCEEGEEYEGEGEYEGYEGGEEYEEQEEDEGYEEYYEDGGYSGKKGYEKCGGRDGYGGNDQEGEKEEDGPTFSITSTQQTQAEYESARQAPFSDGEDLLDMASIGEPVDQVDETGVISGEESDSEKNETFHSFSDEGEVCSNGDNATSQAMPTNGSSPSSRSLFDPLIPHFREKLNHPSGRYTEEDVHTELRGLVMESFCGWLETLRLEFPGAEPAATVRVNPEHCRHLGYWNKEFGSSECEMCHRWMPIYILCCPGCGIRACVGCKFHYEE</sequence>
<dbReference type="SUPFAM" id="SSF46565">
    <property type="entry name" value="Chaperone J-domain"/>
    <property type="match status" value="1"/>
</dbReference>
<dbReference type="InterPro" id="IPR036869">
    <property type="entry name" value="J_dom_sf"/>
</dbReference>
<feature type="compositionally biased region" description="Polar residues" evidence="1">
    <location>
        <begin position="340"/>
        <end position="351"/>
    </location>
</feature>
<dbReference type="GeneID" id="43644748"/>
<accession>A0A5N6SMH3</accession>
<feature type="compositionally biased region" description="Acidic residues" evidence="1">
    <location>
        <begin position="258"/>
        <end position="305"/>
    </location>
</feature>
<feature type="domain" description="J" evidence="2">
    <location>
        <begin position="2"/>
        <end position="102"/>
    </location>
</feature>
<dbReference type="InterPro" id="IPR001623">
    <property type="entry name" value="DnaJ_domain"/>
</dbReference>
<keyword evidence="4" id="KW-1185">Reference proteome</keyword>
<name>A0A5N6SMH3_ASPPS</name>
<dbReference type="CDD" id="cd06257">
    <property type="entry name" value="DnaJ"/>
    <property type="match status" value="1"/>
</dbReference>
<dbReference type="PROSITE" id="PS50076">
    <property type="entry name" value="DNAJ_2"/>
    <property type="match status" value="1"/>
</dbReference>
<dbReference type="OrthoDB" id="442087at2759"/>
<proteinExistence type="predicted"/>
<dbReference type="SMART" id="SM00271">
    <property type="entry name" value="DnaJ"/>
    <property type="match status" value="1"/>
</dbReference>
<dbReference type="PANTHER" id="PTHR24074">
    <property type="entry name" value="CO-CHAPERONE PROTEIN DJLA"/>
    <property type="match status" value="1"/>
</dbReference>
<evidence type="ECO:0000256" key="1">
    <source>
        <dbReference type="SAM" id="MobiDB-lite"/>
    </source>
</evidence>
<feature type="region of interest" description="Disordered" evidence="1">
    <location>
        <begin position="386"/>
        <end position="430"/>
    </location>
</feature>
<dbReference type="EMBL" id="ML743602">
    <property type="protein sequence ID" value="KAE8134573.1"/>
    <property type="molecule type" value="Genomic_DNA"/>
</dbReference>
<gene>
    <name evidence="3" type="ORF">BDV38DRAFT_285690</name>
</gene>
<dbReference type="AlphaFoldDB" id="A0A5N6SMH3"/>
<dbReference type="Proteomes" id="UP000325672">
    <property type="component" value="Unassembled WGS sequence"/>
</dbReference>
<dbReference type="Gene3D" id="1.10.287.110">
    <property type="entry name" value="DnaJ domain"/>
    <property type="match status" value="1"/>
</dbReference>
<evidence type="ECO:0000313" key="4">
    <source>
        <dbReference type="Proteomes" id="UP000325672"/>
    </source>
</evidence>
<evidence type="ECO:0000313" key="3">
    <source>
        <dbReference type="EMBL" id="KAE8134573.1"/>
    </source>
</evidence>
<protein>
    <recommendedName>
        <fullName evidence="2">J domain-containing protein</fullName>
    </recommendedName>
</protein>
<reference evidence="3 4" key="1">
    <citation type="submission" date="2019-04" db="EMBL/GenBank/DDBJ databases">
        <title>Friends and foes A comparative genomics study of 23 Aspergillus species from section Flavi.</title>
        <authorList>
            <consortium name="DOE Joint Genome Institute"/>
            <person name="Kjaerbolling I."/>
            <person name="Vesth T."/>
            <person name="Frisvad J.C."/>
            <person name="Nybo J.L."/>
            <person name="Theobald S."/>
            <person name="Kildgaard S."/>
            <person name="Isbrandt T."/>
            <person name="Kuo A."/>
            <person name="Sato A."/>
            <person name="Lyhne E.K."/>
            <person name="Kogle M.E."/>
            <person name="Wiebenga A."/>
            <person name="Kun R.S."/>
            <person name="Lubbers R.J."/>
            <person name="Makela M.R."/>
            <person name="Barry K."/>
            <person name="Chovatia M."/>
            <person name="Clum A."/>
            <person name="Daum C."/>
            <person name="Haridas S."/>
            <person name="He G."/>
            <person name="LaButti K."/>
            <person name="Lipzen A."/>
            <person name="Mondo S."/>
            <person name="Riley R."/>
            <person name="Salamov A."/>
            <person name="Simmons B.A."/>
            <person name="Magnuson J.K."/>
            <person name="Henrissat B."/>
            <person name="Mortensen U.H."/>
            <person name="Larsen T.O."/>
            <person name="Devries R.P."/>
            <person name="Grigoriev I.V."/>
            <person name="Machida M."/>
            <person name="Baker S.E."/>
            <person name="Andersen M.R."/>
        </authorList>
    </citation>
    <scope>NUCLEOTIDE SEQUENCE [LARGE SCALE GENOMIC DNA]</scope>
    <source>
        <strain evidence="3 4">CBS 117625</strain>
    </source>
</reference>
<dbReference type="RefSeq" id="XP_031910636.1">
    <property type="nucleotide sequence ID" value="XM_032060538.1"/>
</dbReference>
<evidence type="ECO:0000259" key="2">
    <source>
        <dbReference type="PROSITE" id="PS50076"/>
    </source>
</evidence>
<feature type="compositionally biased region" description="Polar residues" evidence="1">
    <location>
        <begin position="410"/>
        <end position="430"/>
    </location>
</feature>
<dbReference type="InterPro" id="IPR050817">
    <property type="entry name" value="DjlA_DnaK_co-chaperone"/>
</dbReference>
<dbReference type="PRINTS" id="PR00625">
    <property type="entry name" value="JDOMAIN"/>
</dbReference>
<dbReference type="Pfam" id="PF00226">
    <property type="entry name" value="DnaJ"/>
    <property type="match status" value="1"/>
</dbReference>